<keyword evidence="1" id="KW-0560">Oxidoreductase</keyword>
<dbReference type="AlphaFoldDB" id="A0A678X973"/>
<dbReference type="EMBL" id="MH025886">
    <property type="protein sequence ID" value="AYU66246.1"/>
    <property type="molecule type" value="Genomic_DNA"/>
</dbReference>
<proteinExistence type="predicted"/>
<dbReference type="GO" id="GO:0016491">
    <property type="term" value="F:oxidoreductase activity"/>
    <property type="evidence" value="ECO:0007669"/>
    <property type="project" value="UniProtKB-KW"/>
</dbReference>
<dbReference type="PRINTS" id="PR00069">
    <property type="entry name" value="ALDKETRDTASE"/>
</dbReference>
<feature type="domain" description="NADP-dependent oxidoreductase" evidence="2">
    <location>
        <begin position="19"/>
        <end position="316"/>
    </location>
</feature>
<evidence type="ECO:0000313" key="3">
    <source>
        <dbReference type="EMBL" id="AYU66246.1"/>
    </source>
</evidence>
<dbReference type="Gene3D" id="3.20.20.100">
    <property type="entry name" value="NADP-dependent oxidoreductase domain"/>
    <property type="match status" value="1"/>
</dbReference>
<protein>
    <submittedName>
        <fullName evidence="3">TjhD2</fullName>
    </submittedName>
</protein>
<dbReference type="GO" id="GO:0005829">
    <property type="term" value="C:cytosol"/>
    <property type="evidence" value="ECO:0007669"/>
    <property type="project" value="TreeGrafter"/>
</dbReference>
<dbReference type="InterPro" id="IPR036812">
    <property type="entry name" value="NAD(P)_OxRdtase_dom_sf"/>
</dbReference>
<evidence type="ECO:0000259" key="2">
    <source>
        <dbReference type="Pfam" id="PF00248"/>
    </source>
</evidence>
<name>A0A678X973_9ACTN</name>
<dbReference type="InterPro" id="IPR020471">
    <property type="entry name" value="AKR"/>
</dbReference>
<evidence type="ECO:0000256" key="1">
    <source>
        <dbReference type="ARBA" id="ARBA00023002"/>
    </source>
</evidence>
<sequence length="341" mass="35999">MQYRRLGEHGPVVSRVAFGNSLTAGNQLDDSAAVACVRAALDAGITTFDTADVYADGRAEEVLGRALAAVPRDQVVLCTKVGRGAGGDSNGPGGLSRARIGSCLDASLRRLGTDHIDVYQAHLYDDATALEETMAAFADAVAAGKVRYVGVSEWAAPELAEAGRLAREAGVPLVSNQPQYNLLWRVIEEEVVPACVPLGIGQMVWSPLAGGVLTGKYRPGAELPAASRAVAARGGDVSLRRWRFLEDRVLERVQALRPLADEAGLTPAQLALAWVLHQPQVVSAVIGASAPEQIGRNLSAVDAVLDPHLAARIDEVLGDVVVRDPQLTLSRMLRARRTAAA</sequence>
<dbReference type="SUPFAM" id="SSF51430">
    <property type="entry name" value="NAD(P)-linked oxidoreductase"/>
    <property type="match status" value="1"/>
</dbReference>
<dbReference type="PANTHER" id="PTHR43364">
    <property type="entry name" value="NADH-SPECIFIC METHYLGLYOXAL REDUCTASE-RELATED"/>
    <property type="match status" value="1"/>
</dbReference>
<dbReference type="InterPro" id="IPR023210">
    <property type="entry name" value="NADP_OxRdtase_dom"/>
</dbReference>
<reference evidence="3" key="1">
    <citation type="submission" date="2018-03" db="EMBL/GenBank/DDBJ databases">
        <title>Multiplexed Activation and Characterization of a Cryptic Gene Cluster Reveal Two Series of Aromatic Polyketides Generated by a Divergent Biosynthetic Pathway.</title>
        <authorList>
            <person name="Ji Z.-Y."/>
            <person name="Nie Q.-Y."/>
            <person name="Yin Y."/>
            <person name="Zhang M."/>
            <person name="Pan H.-X."/>
            <person name="Hou X.-F."/>
            <person name="Tang G.-L."/>
        </authorList>
    </citation>
    <scope>NUCLEOTIDE SEQUENCE</scope>
    <source>
        <strain evidence="3">SP-371</strain>
    </source>
</reference>
<dbReference type="InterPro" id="IPR050523">
    <property type="entry name" value="AKR_Detox_Biosynth"/>
</dbReference>
<organism evidence="3">
    <name type="scientific">Streptomyces aureus</name>
    <dbReference type="NCBI Taxonomy" id="193461"/>
    <lineage>
        <taxon>Bacteria</taxon>
        <taxon>Bacillati</taxon>
        <taxon>Actinomycetota</taxon>
        <taxon>Actinomycetes</taxon>
        <taxon>Kitasatosporales</taxon>
        <taxon>Streptomycetaceae</taxon>
        <taxon>Streptomyces</taxon>
    </lineage>
</organism>
<dbReference type="PANTHER" id="PTHR43364:SF4">
    <property type="entry name" value="NAD(P)-LINKED OXIDOREDUCTASE SUPERFAMILY PROTEIN"/>
    <property type="match status" value="1"/>
</dbReference>
<accession>A0A678X973</accession>
<dbReference type="Pfam" id="PF00248">
    <property type="entry name" value="Aldo_ket_red"/>
    <property type="match status" value="1"/>
</dbReference>